<reference evidence="3" key="1">
    <citation type="submission" date="2020-06" db="EMBL/GenBank/DDBJ databases">
        <title>A chromosome-scale genome assembly of Talaromyces rugulosus W13939.</title>
        <authorList>
            <person name="Wang B."/>
            <person name="Guo L."/>
            <person name="Ye K."/>
            <person name="Wang L."/>
        </authorList>
    </citation>
    <scope>NUCLEOTIDE SEQUENCE [LARGE SCALE GENOMIC DNA]</scope>
    <source>
        <strain evidence="3">W13939</strain>
    </source>
</reference>
<keyword evidence="3" id="KW-1185">Reference proteome</keyword>
<name>A0A7H8R147_TALRU</name>
<dbReference type="OrthoDB" id="10543902at2759"/>
<feature type="compositionally biased region" description="Low complexity" evidence="1">
    <location>
        <begin position="26"/>
        <end position="45"/>
    </location>
</feature>
<organism evidence="2 3">
    <name type="scientific">Talaromyces rugulosus</name>
    <name type="common">Penicillium rugulosum</name>
    <dbReference type="NCBI Taxonomy" id="121627"/>
    <lineage>
        <taxon>Eukaryota</taxon>
        <taxon>Fungi</taxon>
        <taxon>Dikarya</taxon>
        <taxon>Ascomycota</taxon>
        <taxon>Pezizomycotina</taxon>
        <taxon>Eurotiomycetes</taxon>
        <taxon>Eurotiomycetidae</taxon>
        <taxon>Eurotiales</taxon>
        <taxon>Trichocomaceae</taxon>
        <taxon>Talaromyces</taxon>
        <taxon>Talaromyces sect. Islandici</taxon>
    </lineage>
</organism>
<dbReference type="GeneID" id="55994411"/>
<dbReference type="RefSeq" id="XP_035345953.1">
    <property type="nucleotide sequence ID" value="XM_035490060.1"/>
</dbReference>
<feature type="compositionally biased region" description="Basic and acidic residues" evidence="1">
    <location>
        <begin position="48"/>
        <end position="61"/>
    </location>
</feature>
<dbReference type="AlphaFoldDB" id="A0A7H8R147"/>
<evidence type="ECO:0000256" key="1">
    <source>
        <dbReference type="SAM" id="MobiDB-lite"/>
    </source>
</evidence>
<feature type="region of interest" description="Disordered" evidence="1">
    <location>
        <begin position="1"/>
        <end position="67"/>
    </location>
</feature>
<accession>A0A7H8R147</accession>
<gene>
    <name evidence="2" type="ORF">TRUGW13939_06918</name>
</gene>
<evidence type="ECO:0000313" key="2">
    <source>
        <dbReference type="EMBL" id="QKX59776.1"/>
    </source>
</evidence>
<protein>
    <submittedName>
        <fullName evidence="2">Uncharacterized protein</fullName>
    </submittedName>
</protein>
<sequence>MLLNASPMTRRAFDGSDLQLNHQQQNSVNTSRSNSTVTTSSTSTSFDYPRKASAEQTSLEKKRARQAATTKERASFFKAAGTVFALK</sequence>
<dbReference type="EMBL" id="CP055901">
    <property type="protein sequence ID" value="QKX59776.1"/>
    <property type="molecule type" value="Genomic_DNA"/>
</dbReference>
<dbReference type="Proteomes" id="UP000509510">
    <property type="component" value="Chromosome IV"/>
</dbReference>
<proteinExistence type="predicted"/>
<dbReference type="KEGG" id="trg:TRUGW13939_06918"/>
<evidence type="ECO:0000313" key="3">
    <source>
        <dbReference type="Proteomes" id="UP000509510"/>
    </source>
</evidence>